<keyword evidence="2" id="KW-0716">Sensory transduction</keyword>
<evidence type="ECO:0000256" key="1">
    <source>
        <dbReference type="ARBA" id="ARBA00004141"/>
    </source>
</evidence>
<evidence type="ECO:0000256" key="3">
    <source>
        <dbReference type="ARBA" id="ARBA00022692"/>
    </source>
</evidence>
<feature type="transmembrane region" description="Helical" evidence="9">
    <location>
        <begin position="379"/>
        <end position="401"/>
    </location>
</feature>
<evidence type="ECO:0000256" key="8">
    <source>
        <dbReference type="ARBA" id="ARBA00023224"/>
    </source>
</evidence>
<keyword evidence="4" id="KW-0552">Olfaction</keyword>
<evidence type="ECO:0000256" key="4">
    <source>
        <dbReference type="ARBA" id="ARBA00022725"/>
    </source>
</evidence>
<feature type="transmembrane region" description="Helical" evidence="9">
    <location>
        <begin position="657"/>
        <end position="681"/>
    </location>
</feature>
<dbReference type="Pfam" id="PF02949">
    <property type="entry name" value="7tm_6"/>
    <property type="match status" value="2"/>
</dbReference>
<evidence type="ECO:0008006" key="12">
    <source>
        <dbReference type="Google" id="ProtNLM"/>
    </source>
</evidence>
<comment type="caution">
    <text evidence="10">The sequence shown here is derived from an EMBL/GenBank/DDBJ whole genome shotgun (WGS) entry which is preliminary data.</text>
</comment>
<feature type="transmembrane region" description="Helical" evidence="9">
    <location>
        <begin position="630"/>
        <end position="651"/>
    </location>
</feature>
<comment type="subcellular location">
    <subcellularLocation>
        <location evidence="1">Membrane</location>
        <topology evidence="1">Multi-pass membrane protein</topology>
    </subcellularLocation>
</comment>
<dbReference type="AlphaFoldDB" id="A0ABD1D7R8"/>
<feature type="transmembrane region" description="Helical" evidence="9">
    <location>
        <begin position="538"/>
        <end position="564"/>
    </location>
</feature>
<feature type="transmembrane region" description="Helical" evidence="9">
    <location>
        <begin position="142"/>
        <end position="164"/>
    </location>
</feature>
<name>A0ABD1D7R8_CULPP</name>
<keyword evidence="11" id="KW-1185">Reference proteome</keyword>
<sequence>MPKTSSVHPFRQSQYEPLQSQRRAFRILGYYPGDSGFRHWSLVGVFLFHYWSQVQLCYWEFSHGWHKIREGEVFVALEVMTPTLSRLGALLKCFFLFAERKRLKKFLDKLVELHDQADANEKPIYKWVTYWSRKFTNFEQNFFLVTCIFFSLFPLGVMLFNSIVNPNNPRIFLLPTQVTLPYEYKYSPVFELTFLLMSYITFTPCFMLAGSDGLFIGVSLLVSSQFRIVQQQLENLKTEESFLEIDPPENKRILTQLKQIVQHHNQAIEMSQEMSSLFVPNVFTCYTIAAVKLGMACLIMSKADIFVRIIFLFGSLGILTEIYIYSFGGTQLMEESRVTKKKMVRTSKVVPFGESQYGPLQLQRKTFRIIGYYPGDSGFLHWAMVGVFVFHYWFQIQLSYWEIRYGWIKMREGDVLAALEGLCPTPTRIGAILKCLILIGERKKLKMLLDKLMELHDQGKASEKSIYQWANYWGHQFTKFELTFFIMTCVFFCLLPMGTMIYHAVVAPVEPRIYLLPALVALPYNYAYSPAFEFTFLLLAYITFTPSFMLAGGDGLFIGVCLLVTSQFRIVQQQLESLSREEAHGTAVDLANPTAAENDRVLAQLKLIAQRHNQAIEISREMSSLFMPNVFAVYTIAAVKIGLACLILMQSEGFKKLIYMFGSLGILTEIYVYSYGGTLLLEESEQIRRSAYDFPWYRYDKDVRRLIQMMMIRARKPSGLEVPFFEASVATFGMIIRTAGSWVTLMQTFL</sequence>
<keyword evidence="3 9" id="KW-0812">Transmembrane</keyword>
<dbReference type="EMBL" id="JBEHCU010007068">
    <property type="protein sequence ID" value="KAL1395612.1"/>
    <property type="molecule type" value="Genomic_DNA"/>
</dbReference>
<feature type="transmembrane region" description="Helical" evidence="9">
    <location>
        <begin position="305"/>
        <end position="325"/>
    </location>
</feature>
<evidence type="ECO:0000313" key="10">
    <source>
        <dbReference type="EMBL" id="KAL1395612.1"/>
    </source>
</evidence>
<accession>A0ABD1D7R8</accession>
<keyword evidence="6 9" id="KW-0472">Membrane</keyword>
<dbReference type="PANTHER" id="PTHR21137:SF26">
    <property type="entry name" value="ODORANT RECEPTOR 10A-RELATED"/>
    <property type="match status" value="1"/>
</dbReference>
<proteinExistence type="predicted"/>
<evidence type="ECO:0000256" key="9">
    <source>
        <dbReference type="SAM" id="Phobius"/>
    </source>
</evidence>
<keyword evidence="7" id="KW-0675">Receptor</keyword>
<keyword evidence="8" id="KW-0807">Transducer</keyword>
<dbReference type="GO" id="GO:0007608">
    <property type="term" value="P:sensory perception of smell"/>
    <property type="evidence" value="ECO:0007669"/>
    <property type="project" value="UniProtKB-KW"/>
</dbReference>
<keyword evidence="5 9" id="KW-1133">Transmembrane helix</keyword>
<evidence type="ECO:0000256" key="5">
    <source>
        <dbReference type="ARBA" id="ARBA00022989"/>
    </source>
</evidence>
<gene>
    <name evidence="10" type="ORF">pipiens_011122</name>
</gene>
<dbReference type="InterPro" id="IPR004117">
    <property type="entry name" value="7tm6_olfct_rcpt"/>
</dbReference>
<dbReference type="GO" id="GO:0016020">
    <property type="term" value="C:membrane"/>
    <property type="evidence" value="ECO:0007669"/>
    <property type="project" value="UniProtKB-SubCell"/>
</dbReference>
<evidence type="ECO:0000256" key="7">
    <source>
        <dbReference type="ARBA" id="ARBA00023170"/>
    </source>
</evidence>
<feature type="transmembrane region" description="Helical" evidence="9">
    <location>
        <begin position="196"/>
        <end position="222"/>
    </location>
</feature>
<reference evidence="10 11" key="1">
    <citation type="submission" date="2024-05" db="EMBL/GenBank/DDBJ databases">
        <title>Culex pipiens pipiens assembly and annotation.</title>
        <authorList>
            <person name="Alout H."/>
            <person name="Durand T."/>
        </authorList>
    </citation>
    <scope>NUCLEOTIDE SEQUENCE [LARGE SCALE GENOMIC DNA]</scope>
    <source>
        <strain evidence="10">HA-2024</strain>
        <tissue evidence="10">Whole body</tissue>
    </source>
</reference>
<dbReference type="PANTHER" id="PTHR21137">
    <property type="entry name" value="ODORANT RECEPTOR"/>
    <property type="match status" value="1"/>
</dbReference>
<evidence type="ECO:0000256" key="6">
    <source>
        <dbReference type="ARBA" id="ARBA00023136"/>
    </source>
</evidence>
<protein>
    <recommendedName>
        <fullName evidence="12">Odorant receptor</fullName>
    </recommendedName>
</protein>
<feature type="transmembrane region" description="Helical" evidence="9">
    <location>
        <begin position="482"/>
        <end position="505"/>
    </location>
</feature>
<evidence type="ECO:0000313" key="11">
    <source>
        <dbReference type="Proteomes" id="UP001562425"/>
    </source>
</evidence>
<evidence type="ECO:0000256" key="2">
    <source>
        <dbReference type="ARBA" id="ARBA00022606"/>
    </source>
</evidence>
<dbReference type="GO" id="GO:0007165">
    <property type="term" value="P:signal transduction"/>
    <property type="evidence" value="ECO:0007669"/>
    <property type="project" value="UniProtKB-KW"/>
</dbReference>
<organism evidence="10 11">
    <name type="scientific">Culex pipiens pipiens</name>
    <name type="common">Northern house mosquito</name>
    <dbReference type="NCBI Taxonomy" id="38569"/>
    <lineage>
        <taxon>Eukaryota</taxon>
        <taxon>Metazoa</taxon>
        <taxon>Ecdysozoa</taxon>
        <taxon>Arthropoda</taxon>
        <taxon>Hexapoda</taxon>
        <taxon>Insecta</taxon>
        <taxon>Pterygota</taxon>
        <taxon>Neoptera</taxon>
        <taxon>Endopterygota</taxon>
        <taxon>Diptera</taxon>
        <taxon>Nematocera</taxon>
        <taxon>Culicoidea</taxon>
        <taxon>Culicidae</taxon>
        <taxon>Culicinae</taxon>
        <taxon>Culicini</taxon>
        <taxon>Culex</taxon>
        <taxon>Culex</taxon>
    </lineage>
</organism>
<dbReference type="Proteomes" id="UP001562425">
    <property type="component" value="Unassembled WGS sequence"/>
</dbReference>